<sequence>RHAQTQVQPQKGPLDPDRHMADALRSFKKSYPPTFGGIINLVEVDKWMVGIQRKFNAQVIPKEYPYTTFANLVAQTTKAEVDLEKNHRAYKKKKEKKDGKAPQPGKSSGTSEGSAGKSRFTPYSTKCFLCLGRAYEEVLSKLSVVR</sequence>
<gene>
    <name evidence="2" type="ORF">TorRG33x02_149500</name>
</gene>
<name>A0A2P5EUQ8_TREOI</name>
<proteinExistence type="predicted"/>
<dbReference type="Proteomes" id="UP000237000">
    <property type="component" value="Unassembled WGS sequence"/>
</dbReference>
<evidence type="ECO:0000313" key="3">
    <source>
        <dbReference type="Proteomes" id="UP000237000"/>
    </source>
</evidence>
<dbReference type="InParanoid" id="A0A2P5EUQ8"/>
<evidence type="ECO:0000313" key="2">
    <source>
        <dbReference type="EMBL" id="PON89279.1"/>
    </source>
</evidence>
<keyword evidence="3" id="KW-1185">Reference proteome</keyword>
<dbReference type="AlphaFoldDB" id="A0A2P5EUQ8"/>
<accession>A0A2P5EUQ8</accession>
<organism evidence="2 3">
    <name type="scientific">Trema orientale</name>
    <name type="common">Charcoal tree</name>
    <name type="synonym">Celtis orientalis</name>
    <dbReference type="NCBI Taxonomy" id="63057"/>
    <lineage>
        <taxon>Eukaryota</taxon>
        <taxon>Viridiplantae</taxon>
        <taxon>Streptophyta</taxon>
        <taxon>Embryophyta</taxon>
        <taxon>Tracheophyta</taxon>
        <taxon>Spermatophyta</taxon>
        <taxon>Magnoliopsida</taxon>
        <taxon>eudicotyledons</taxon>
        <taxon>Gunneridae</taxon>
        <taxon>Pentapetalae</taxon>
        <taxon>rosids</taxon>
        <taxon>fabids</taxon>
        <taxon>Rosales</taxon>
        <taxon>Cannabaceae</taxon>
        <taxon>Trema</taxon>
    </lineage>
</organism>
<dbReference type="EMBL" id="JXTC01000096">
    <property type="protein sequence ID" value="PON89279.1"/>
    <property type="molecule type" value="Genomic_DNA"/>
</dbReference>
<protein>
    <submittedName>
        <fullName evidence="2">Uncharacterized protein</fullName>
    </submittedName>
</protein>
<feature type="region of interest" description="Disordered" evidence="1">
    <location>
        <begin position="83"/>
        <end position="121"/>
    </location>
</feature>
<evidence type="ECO:0000256" key="1">
    <source>
        <dbReference type="SAM" id="MobiDB-lite"/>
    </source>
</evidence>
<reference evidence="3" key="1">
    <citation type="submission" date="2016-06" db="EMBL/GenBank/DDBJ databases">
        <title>Parallel loss of symbiosis genes in relatives of nitrogen-fixing non-legume Parasponia.</title>
        <authorList>
            <person name="Van Velzen R."/>
            <person name="Holmer R."/>
            <person name="Bu F."/>
            <person name="Rutten L."/>
            <person name="Van Zeijl A."/>
            <person name="Liu W."/>
            <person name="Santuari L."/>
            <person name="Cao Q."/>
            <person name="Sharma T."/>
            <person name="Shen D."/>
            <person name="Roswanjaya Y."/>
            <person name="Wardhani T."/>
            <person name="Kalhor M.S."/>
            <person name="Jansen J."/>
            <person name="Van den Hoogen J."/>
            <person name="Gungor B."/>
            <person name="Hartog M."/>
            <person name="Hontelez J."/>
            <person name="Verver J."/>
            <person name="Yang W.-C."/>
            <person name="Schijlen E."/>
            <person name="Repin R."/>
            <person name="Schilthuizen M."/>
            <person name="Schranz E."/>
            <person name="Heidstra R."/>
            <person name="Miyata K."/>
            <person name="Fedorova E."/>
            <person name="Kohlen W."/>
            <person name="Bisseling T."/>
            <person name="Smit S."/>
            <person name="Geurts R."/>
        </authorList>
    </citation>
    <scope>NUCLEOTIDE SEQUENCE [LARGE SCALE GENOMIC DNA]</scope>
    <source>
        <strain evidence="3">cv. RG33-2</strain>
    </source>
</reference>
<comment type="caution">
    <text evidence="2">The sequence shown here is derived from an EMBL/GenBank/DDBJ whole genome shotgun (WGS) entry which is preliminary data.</text>
</comment>
<feature type="non-terminal residue" evidence="2">
    <location>
        <position position="1"/>
    </location>
</feature>